<evidence type="ECO:0000313" key="1">
    <source>
        <dbReference type="EMBL" id="ACN53414.1"/>
    </source>
</evidence>
<dbReference type="EMBL" id="CP001471">
    <property type="protein sequence ID" value="ACN53414.1"/>
    <property type="molecule type" value="Genomic_DNA"/>
</dbReference>
<name>C0RCG8_9SPIR</name>
<sequence length="38" mass="4662">MIIKTNQYCVKNINKEELTMEDYKLMVMKIYSNNQYLI</sequence>
<protein>
    <submittedName>
        <fullName evidence="1">Uncharacterized protein</fullName>
    </submittedName>
</protein>
<evidence type="ECO:0000313" key="2">
    <source>
        <dbReference type="Proteomes" id="UP000003481"/>
    </source>
</evidence>
<keyword evidence="1" id="KW-0614">Plasmid</keyword>
<proteinExistence type="predicted"/>
<dbReference type="Proteomes" id="UP000003481">
    <property type="component" value="Plasmid A14S_lp28-3"/>
</dbReference>
<reference evidence="1 2" key="1">
    <citation type="journal article" date="2012" name="J. Bacteriol.">
        <title>Whole-Genome Sequences of Borrelia bissettii, Borrelia valaisiana, and Borrelia spielmanii.</title>
        <authorList>
            <person name="Schutzer S.E."/>
            <person name="Fraser-Liggett C.M."/>
            <person name="Qiu W.G."/>
            <person name="Kraiczy P."/>
            <person name="Mongodin E.F."/>
            <person name="Dunn J.J."/>
            <person name="Luft B.J."/>
            <person name="Casjens S.R."/>
        </authorList>
    </citation>
    <scope>NUCLEOTIDE SEQUENCE [LARGE SCALE GENOMIC DNA]</scope>
    <source>
        <strain evidence="1 2">A14S</strain>
        <plasmid evidence="1 2">A14S_lp28-3</plasmid>
    </source>
</reference>
<accession>C0RCG8</accession>
<organism evidence="1 2">
    <name type="scientific">Borreliella spielmanii A14S</name>
    <dbReference type="NCBI Taxonomy" id="498742"/>
    <lineage>
        <taxon>Bacteria</taxon>
        <taxon>Pseudomonadati</taxon>
        <taxon>Spirochaetota</taxon>
        <taxon>Spirochaetia</taxon>
        <taxon>Spirochaetales</taxon>
        <taxon>Borreliaceae</taxon>
        <taxon>Borreliella</taxon>
    </lineage>
</organism>
<dbReference type="AlphaFoldDB" id="C0RCG8"/>
<gene>
    <name evidence="1" type="ORF">BSPA14S_H0042</name>
</gene>
<dbReference type="HOGENOM" id="CLU_3325278_0_0_12"/>
<geneLocation type="plasmid" evidence="1 2">
    <name>A14S_lp28-3</name>
</geneLocation>